<accession>A0ABV3C1R1</accession>
<proteinExistence type="predicted"/>
<dbReference type="EMBL" id="JBEZAE010000001">
    <property type="protein sequence ID" value="MEU7068702.1"/>
    <property type="molecule type" value="Genomic_DNA"/>
</dbReference>
<dbReference type="Proteomes" id="UP001551329">
    <property type="component" value="Unassembled WGS sequence"/>
</dbReference>
<sequence length="59" mass="6830">MMRDSTRRALERAAELTRNNHLVEAMATAEPVILAADEYESAEIRQWLAEHVDDFTREV</sequence>
<gene>
    <name evidence="1" type="ORF">AB0A88_00945</name>
</gene>
<dbReference type="RefSeq" id="WP_360018802.1">
    <property type="nucleotide sequence ID" value="NZ_JBEZAE010000001.1"/>
</dbReference>
<evidence type="ECO:0000313" key="2">
    <source>
        <dbReference type="Proteomes" id="UP001551329"/>
    </source>
</evidence>
<name>A0ABV3C1R1_9ACTN</name>
<keyword evidence="2" id="KW-1185">Reference proteome</keyword>
<protein>
    <submittedName>
        <fullName evidence="1">Uncharacterized protein</fullName>
    </submittedName>
</protein>
<comment type="caution">
    <text evidence="1">The sequence shown here is derived from an EMBL/GenBank/DDBJ whole genome shotgun (WGS) entry which is preliminary data.</text>
</comment>
<evidence type="ECO:0000313" key="1">
    <source>
        <dbReference type="EMBL" id="MEU7068702.1"/>
    </source>
</evidence>
<reference evidence="1 2" key="1">
    <citation type="submission" date="2024-06" db="EMBL/GenBank/DDBJ databases">
        <title>The Natural Products Discovery Center: Release of the First 8490 Sequenced Strains for Exploring Actinobacteria Biosynthetic Diversity.</title>
        <authorList>
            <person name="Kalkreuter E."/>
            <person name="Kautsar S.A."/>
            <person name="Yang D."/>
            <person name="Bader C.D."/>
            <person name="Teijaro C.N."/>
            <person name="Fluegel L."/>
            <person name="Davis C.M."/>
            <person name="Simpson J.R."/>
            <person name="Lauterbach L."/>
            <person name="Steele A.D."/>
            <person name="Gui C."/>
            <person name="Meng S."/>
            <person name="Li G."/>
            <person name="Viehrig K."/>
            <person name="Ye F."/>
            <person name="Su P."/>
            <person name="Kiefer A.F."/>
            <person name="Nichols A."/>
            <person name="Cepeda A.J."/>
            <person name="Yan W."/>
            <person name="Fan B."/>
            <person name="Jiang Y."/>
            <person name="Adhikari A."/>
            <person name="Zheng C.-J."/>
            <person name="Schuster L."/>
            <person name="Cowan T.M."/>
            <person name="Smanski M.J."/>
            <person name="Chevrette M.G."/>
            <person name="De Carvalho L.P.S."/>
            <person name="Shen B."/>
        </authorList>
    </citation>
    <scope>NUCLEOTIDE SEQUENCE [LARGE SCALE GENOMIC DNA]</scope>
    <source>
        <strain evidence="1 2">NPDC045974</strain>
    </source>
</reference>
<organism evidence="1 2">
    <name type="scientific">Streptomyces narbonensis</name>
    <dbReference type="NCBI Taxonomy" id="67333"/>
    <lineage>
        <taxon>Bacteria</taxon>
        <taxon>Bacillati</taxon>
        <taxon>Actinomycetota</taxon>
        <taxon>Actinomycetes</taxon>
        <taxon>Kitasatosporales</taxon>
        <taxon>Streptomycetaceae</taxon>
        <taxon>Streptomyces</taxon>
    </lineage>
</organism>